<evidence type="ECO:0000313" key="2">
    <source>
        <dbReference type="EMBL" id="HIT38475.1"/>
    </source>
</evidence>
<name>A0A9D1GCH1_9BACT</name>
<dbReference type="EMBL" id="DVKT01000001">
    <property type="protein sequence ID" value="HIT38475.1"/>
    <property type="molecule type" value="Genomic_DNA"/>
</dbReference>
<dbReference type="Proteomes" id="UP000886722">
    <property type="component" value="Unassembled WGS sequence"/>
</dbReference>
<keyword evidence="1" id="KW-0812">Transmembrane</keyword>
<feature type="transmembrane region" description="Helical" evidence="1">
    <location>
        <begin position="401"/>
        <end position="419"/>
    </location>
</feature>
<evidence type="ECO:0000313" key="3">
    <source>
        <dbReference type="Proteomes" id="UP000886722"/>
    </source>
</evidence>
<dbReference type="Pfam" id="PF14093">
    <property type="entry name" value="DUF4271"/>
    <property type="match status" value="1"/>
</dbReference>
<feature type="transmembrane region" description="Helical" evidence="1">
    <location>
        <begin position="375"/>
        <end position="395"/>
    </location>
</feature>
<gene>
    <name evidence="2" type="ORF">IAD06_00320</name>
</gene>
<sequence length="457" mass="51031">MLLYDLPYRPRPEIPDSVSAPDMTIPSDSIEAKPFISHQLEKQDTTQLPADTTTTIPIIDQSDTTIRHTQLPEQVPAFPANDTLVPEQQPIPVISDTIRQAAGDSSYLLSTDTATVPEQSFPDIQAQTRTDSILRADESTQKLSEKVADDTTTTIQEKLSRDDTIVMTAKPGNIEQTDTVSPKPHSLQADTDTIQEVGITFLSTDSTPIATDTTAARHLLPDVYIPIVEIREGLPSRQRPENAPFRDGSFFSLLLAGLILFVLFIRYRKKIFSWQTDGNSEHHREGNRTKHLIGINAHIRNLFLSYTFVTEGALGIIAFFIYSLPLPFPGGYAVNALLLALPAAFYFLLQQGIFLLLATVFSTDARGREWCDTHIIINLLLGICLFPFVFLSTYLPEIGESCLFFSACLYLLSRILFIIKGVKLFLRDFRCLLYFILYLCTLEIAPLLLIGKMGGLL</sequence>
<accession>A0A9D1GCH1</accession>
<organism evidence="2 3">
    <name type="scientific">Candidatus Caccoplasma intestinavium</name>
    <dbReference type="NCBI Taxonomy" id="2840716"/>
    <lineage>
        <taxon>Bacteria</taxon>
        <taxon>Pseudomonadati</taxon>
        <taxon>Bacteroidota</taxon>
        <taxon>Bacteroidia</taxon>
        <taxon>Bacteroidales</taxon>
        <taxon>Bacteroidaceae</taxon>
        <taxon>Bacteroidaceae incertae sedis</taxon>
        <taxon>Candidatus Caccoplasma</taxon>
    </lineage>
</organism>
<protein>
    <submittedName>
        <fullName evidence="2">DUF4271 domain-containing protein</fullName>
    </submittedName>
</protein>
<feature type="transmembrane region" description="Helical" evidence="1">
    <location>
        <begin position="336"/>
        <end position="363"/>
    </location>
</feature>
<keyword evidence="1" id="KW-1133">Transmembrane helix</keyword>
<keyword evidence="1" id="KW-0472">Membrane</keyword>
<comment type="caution">
    <text evidence="2">The sequence shown here is derived from an EMBL/GenBank/DDBJ whole genome shotgun (WGS) entry which is preliminary data.</text>
</comment>
<proteinExistence type="predicted"/>
<feature type="transmembrane region" description="Helical" evidence="1">
    <location>
        <begin position="248"/>
        <end position="265"/>
    </location>
</feature>
<reference evidence="2" key="1">
    <citation type="submission" date="2020-10" db="EMBL/GenBank/DDBJ databases">
        <authorList>
            <person name="Gilroy R."/>
        </authorList>
    </citation>
    <scope>NUCLEOTIDE SEQUENCE</scope>
    <source>
        <strain evidence="2">21143</strain>
    </source>
</reference>
<feature type="transmembrane region" description="Helical" evidence="1">
    <location>
        <begin position="431"/>
        <end position="451"/>
    </location>
</feature>
<dbReference type="InterPro" id="IPR025367">
    <property type="entry name" value="DUF4271"/>
</dbReference>
<reference evidence="2" key="2">
    <citation type="journal article" date="2021" name="PeerJ">
        <title>Extensive microbial diversity within the chicken gut microbiome revealed by metagenomics and culture.</title>
        <authorList>
            <person name="Gilroy R."/>
            <person name="Ravi A."/>
            <person name="Getino M."/>
            <person name="Pursley I."/>
            <person name="Horton D.L."/>
            <person name="Alikhan N.F."/>
            <person name="Baker D."/>
            <person name="Gharbi K."/>
            <person name="Hall N."/>
            <person name="Watson M."/>
            <person name="Adriaenssens E.M."/>
            <person name="Foster-Nyarko E."/>
            <person name="Jarju S."/>
            <person name="Secka A."/>
            <person name="Antonio M."/>
            <person name="Oren A."/>
            <person name="Chaudhuri R.R."/>
            <person name="La Ragione R."/>
            <person name="Hildebrand F."/>
            <person name="Pallen M.J."/>
        </authorList>
    </citation>
    <scope>NUCLEOTIDE SEQUENCE</scope>
    <source>
        <strain evidence="2">21143</strain>
    </source>
</reference>
<dbReference type="AlphaFoldDB" id="A0A9D1GCH1"/>
<feature type="transmembrane region" description="Helical" evidence="1">
    <location>
        <begin position="303"/>
        <end position="324"/>
    </location>
</feature>
<evidence type="ECO:0000256" key="1">
    <source>
        <dbReference type="SAM" id="Phobius"/>
    </source>
</evidence>